<dbReference type="FunFam" id="2.60.110.10:FF:000003">
    <property type="entry name" value="Thaumatin I"/>
    <property type="match status" value="1"/>
</dbReference>
<dbReference type="SUPFAM" id="SSF49870">
    <property type="entry name" value="Osmotin, thaumatin-like protein"/>
    <property type="match status" value="1"/>
</dbReference>
<keyword evidence="4" id="KW-0611">Plant defense</keyword>
<keyword evidence="7" id="KW-0812">Transmembrane</keyword>
<dbReference type="PROSITE" id="PS51367">
    <property type="entry name" value="THAUMATIN_2"/>
    <property type="match status" value="1"/>
</dbReference>
<keyword evidence="2" id="KW-0929">Antimicrobial</keyword>
<dbReference type="PIRSF" id="PIRSF002703">
    <property type="entry name" value="Thaumatin"/>
    <property type="match status" value="1"/>
</dbReference>
<dbReference type="CDD" id="cd09218">
    <property type="entry name" value="TLP-PA"/>
    <property type="match status" value="1"/>
</dbReference>
<dbReference type="GO" id="GO:0050832">
    <property type="term" value="P:defense response to fungus"/>
    <property type="evidence" value="ECO:0007669"/>
    <property type="project" value="UniProtKB-KW"/>
</dbReference>
<evidence type="ECO:0000256" key="3">
    <source>
        <dbReference type="ARBA" id="ARBA00022577"/>
    </source>
</evidence>
<keyword evidence="5 6" id="KW-1015">Disulfide bond</keyword>
<dbReference type="STRING" id="200361.A0A453JH99"/>
<sequence>HLHRYQKYLYLASRSIPGPPSFTTQATQTTTTTMASSLTLILALLLAIAATTDAITVHLLNKCPYTVWPGAYPVGGGSRLDTGQAATIQVPPGTAAGRIWGRTGCNFDASGRGSCTTGDCGGVLACAAGGRPPATLAEYTLGKGGSPDFYDISLVDGFNVPMSFGPAGGGFHAISCAADINANCPSELKVDGGCVSACVKFGAPQYCCMPPLTPSTCGPTDYSRFFKGHCPDAYSYAYDDKSSTFTCPVGSDYQVTFCP</sequence>
<dbReference type="InterPro" id="IPR001938">
    <property type="entry name" value="Thaumatin"/>
</dbReference>
<feature type="transmembrane region" description="Helical" evidence="7">
    <location>
        <begin position="38"/>
        <end position="60"/>
    </location>
</feature>
<proteinExistence type="inferred from homology"/>
<feature type="disulfide bond" evidence="6">
    <location>
        <begin position="120"/>
        <end position="126"/>
    </location>
</feature>
<name>A0A453JH99_AEGTS</name>
<evidence type="ECO:0008006" key="10">
    <source>
        <dbReference type="Google" id="ProtNLM"/>
    </source>
</evidence>
<dbReference type="Proteomes" id="UP000015105">
    <property type="component" value="Chromosome 5D"/>
</dbReference>
<feature type="disulfide bond" evidence="6">
    <location>
        <begin position="176"/>
        <end position="230"/>
    </location>
</feature>
<dbReference type="InterPro" id="IPR037176">
    <property type="entry name" value="Osmotin/thaumatin-like_sf"/>
</dbReference>
<protein>
    <recommendedName>
        <fullName evidence="10">Thaumatin-like protein</fullName>
    </recommendedName>
</protein>
<keyword evidence="7" id="KW-0472">Membrane</keyword>
<keyword evidence="3" id="KW-0295">Fungicide</keyword>
<dbReference type="PANTHER" id="PTHR31048">
    <property type="entry name" value="OS03G0233200 PROTEIN"/>
    <property type="match status" value="1"/>
</dbReference>
<organism evidence="8 9">
    <name type="scientific">Aegilops tauschii subsp. strangulata</name>
    <name type="common">Goatgrass</name>
    <dbReference type="NCBI Taxonomy" id="200361"/>
    <lineage>
        <taxon>Eukaryota</taxon>
        <taxon>Viridiplantae</taxon>
        <taxon>Streptophyta</taxon>
        <taxon>Embryophyta</taxon>
        <taxon>Tracheophyta</taxon>
        <taxon>Spermatophyta</taxon>
        <taxon>Magnoliopsida</taxon>
        <taxon>Liliopsida</taxon>
        <taxon>Poales</taxon>
        <taxon>Poaceae</taxon>
        <taxon>BOP clade</taxon>
        <taxon>Pooideae</taxon>
        <taxon>Triticodae</taxon>
        <taxon>Triticeae</taxon>
        <taxon>Triticinae</taxon>
        <taxon>Aegilops</taxon>
    </lineage>
</organism>
<reference evidence="9" key="2">
    <citation type="journal article" date="2017" name="Nat. Plants">
        <title>The Aegilops tauschii genome reveals multiple impacts of transposons.</title>
        <authorList>
            <person name="Zhao G."/>
            <person name="Zou C."/>
            <person name="Li K."/>
            <person name="Wang K."/>
            <person name="Li T."/>
            <person name="Gao L."/>
            <person name="Zhang X."/>
            <person name="Wang H."/>
            <person name="Yang Z."/>
            <person name="Liu X."/>
            <person name="Jiang W."/>
            <person name="Mao L."/>
            <person name="Kong X."/>
            <person name="Jiao Y."/>
            <person name="Jia J."/>
        </authorList>
    </citation>
    <scope>NUCLEOTIDE SEQUENCE [LARGE SCALE GENOMIC DNA]</scope>
    <source>
        <strain evidence="9">cv. AL8/78</strain>
    </source>
</reference>
<evidence type="ECO:0000256" key="5">
    <source>
        <dbReference type="ARBA" id="ARBA00023157"/>
    </source>
</evidence>
<evidence type="ECO:0000256" key="4">
    <source>
        <dbReference type="ARBA" id="ARBA00022821"/>
    </source>
</evidence>
<dbReference type="InterPro" id="IPR017949">
    <property type="entry name" value="Thaumatin_CS"/>
</dbReference>
<feature type="disulfide bond" evidence="6">
    <location>
        <begin position="208"/>
        <end position="217"/>
    </location>
</feature>
<dbReference type="SMART" id="SM00205">
    <property type="entry name" value="THN"/>
    <property type="match status" value="1"/>
</dbReference>
<evidence type="ECO:0000313" key="8">
    <source>
        <dbReference type="EnsemblPlants" id="AET5Gv20057700.1"/>
    </source>
</evidence>
<reference evidence="8" key="3">
    <citation type="journal article" date="2017" name="Nature">
        <title>Genome sequence of the progenitor of the wheat D genome Aegilops tauschii.</title>
        <authorList>
            <person name="Luo M.C."/>
            <person name="Gu Y.Q."/>
            <person name="Puiu D."/>
            <person name="Wang H."/>
            <person name="Twardziok S.O."/>
            <person name="Deal K.R."/>
            <person name="Huo N."/>
            <person name="Zhu T."/>
            <person name="Wang L."/>
            <person name="Wang Y."/>
            <person name="McGuire P.E."/>
            <person name="Liu S."/>
            <person name="Long H."/>
            <person name="Ramasamy R.K."/>
            <person name="Rodriguez J.C."/>
            <person name="Van S.L."/>
            <person name="Yuan L."/>
            <person name="Wang Z."/>
            <person name="Xia Z."/>
            <person name="Xiao L."/>
            <person name="Anderson O.D."/>
            <person name="Ouyang S."/>
            <person name="Liang Y."/>
            <person name="Zimin A.V."/>
            <person name="Pertea G."/>
            <person name="Qi P."/>
            <person name="Bennetzen J.L."/>
            <person name="Dai X."/>
            <person name="Dawson M.W."/>
            <person name="Muller H.G."/>
            <person name="Kugler K."/>
            <person name="Rivarola-Duarte L."/>
            <person name="Spannagl M."/>
            <person name="Mayer K.F.X."/>
            <person name="Lu F.H."/>
            <person name="Bevan M.W."/>
            <person name="Leroy P."/>
            <person name="Li P."/>
            <person name="You F.M."/>
            <person name="Sun Q."/>
            <person name="Liu Z."/>
            <person name="Lyons E."/>
            <person name="Wicker T."/>
            <person name="Salzberg S.L."/>
            <person name="Devos K.M."/>
            <person name="Dvorak J."/>
        </authorList>
    </citation>
    <scope>NUCLEOTIDE SEQUENCE [LARGE SCALE GENOMIC DNA]</scope>
    <source>
        <strain evidence="8">cv. AL8/78</strain>
    </source>
</reference>
<dbReference type="Gramene" id="AET5Gv20057700.1">
    <property type="protein sequence ID" value="AET5Gv20057700.1"/>
    <property type="gene ID" value="AET5Gv20057700"/>
</dbReference>
<feature type="disulfide bond" evidence="6">
    <location>
        <begin position="63"/>
        <end position="258"/>
    </location>
</feature>
<feature type="disulfide bond" evidence="6">
    <location>
        <begin position="198"/>
        <end position="207"/>
    </location>
</feature>
<feature type="disulfide bond" evidence="6">
    <location>
        <begin position="105"/>
        <end position="115"/>
    </location>
</feature>
<comment type="similarity">
    <text evidence="1">Belongs to the thaumatin family.</text>
</comment>
<dbReference type="GO" id="GO:0031640">
    <property type="term" value="P:killing of cells of another organism"/>
    <property type="evidence" value="ECO:0007669"/>
    <property type="project" value="UniProtKB-KW"/>
</dbReference>
<reference evidence="8" key="4">
    <citation type="submission" date="2019-03" db="UniProtKB">
        <authorList>
            <consortium name="EnsemblPlants"/>
        </authorList>
    </citation>
    <scope>IDENTIFICATION</scope>
</reference>
<keyword evidence="7" id="KW-1133">Transmembrane helix</keyword>
<keyword evidence="9" id="KW-1185">Reference proteome</keyword>
<evidence type="ECO:0000256" key="1">
    <source>
        <dbReference type="ARBA" id="ARBA00010607"/>
    </source>
</evidence>
<dbReference type="Pfam" id="PF00314">
    <property type="entry name" value="Thaumatin"/>
    <property type="match status" value="1"/>
</dbReference>
<dbReference type="Gene3D" id="2.60.110.10">
    <property type="entry name" value="Thaumatin"/>
    <property type="match status" value="1"/>
</dbReference>
<accession>A0A453JH99</accession>
<reference evidence="9" key="1">
    <citation type="journal article" date="2014" name="Science">
        <title>Ancient hybridizations among the ancestral genomes of bread wheat.</title>
        <authorList>
            <consortium name="International Wheat Genome Sequencing Consortium,"/>
            <person name="Marcussen T."/>
            <person name="Sandve S.R."/>
            <person name="Heier L."/>
            <person name="Spannagl M."/>
            <person name="Pfeifer M."/>
            <person name="Jakobsen K.S."/>
            <person name="Wulff B.B."/>
            <person name="Steuernagel B."/>
            <person name="Mayer K.F."/>
            <person name="Olsen O.A."/>
        </authorList>
    </citation>
    <scope>NUCLEOTIDE SEQUENCE [LARGE SCALE GENOMIC DNA]</scope>
    <source>
        <strain evidence="9">cv. AL8/78</strain>
    </source>
</reference>
<evidence type="ECO:0000256" key="6">
    <source>
        <dbReference type="PIRSR" id="PIRSR002703-1"/>
    </source>
</evidence>
<dbReference type="AlphaFoldDB" id="A0A453JH99"/>
<evidence type="ECO:0000313" key="9">
    <source>
        <dbReference type="Proteomes" id="UP000015105"/>
    </source>
</evidence>
<dbReference type="EnsemblPlants" id="AET5Gv20057700.1">
    <property type="protein sequence ID" value="AET5Gv20057700.1"/>
    <property type="gene ID" value="AET5Gv20057700"/>
</dbReference>
<dbReference type="PROSITE" id="PS00316">
    <property type="entry name" value="THAUMATIN_1"/>
    <property type="match status" value="1"/>
</dbReference>
<feature type="disulfide bond" evidence="6">
    <location>
        <begin position="184"/>
        <end position="194"/>
    </location>
</feature>
<dbReference type="PRINTS" id="PR00347">
    <property type="entry name" value="THAUMATIN"/>
</dbReference>
<evidence type="ECO:0000256" key="7">
    <source>
        <dbReference type="SAM" id="Phobius"/>
    </source>
</evidence>
<reference evidence="8" key="5">
    <citation type="journal article" date="2021" name="G3 (Bethesda)">
        <title>Aegilops tauschii genome assembly Aet v5.0 features greater sequence contiguity and improved annotation.</title>
        <authorList>
            <person name="Wang L."/>
            <person name="Zhu T."/>
            <person name="Rodriguez J.C."/>
            <person name="Deal K.R."/>
            <person name="Dubcovsky J."/>
            <person name="McGuire P.E."/>
            <person name="Lux T."/>
            <person name="Spannagl M."/>
            <person name="Mayer K.F.X."/>
            <person name="Baldrich P."/>
            <person name="Meyers B.C."/>
            <person name="Huo N."/>
            <person name="Gu Y.Q."/>
            <person name="Zhou H."/>
            <person name="Devos K.M."/>
            <person name="Bennetzen J.L."/>
            <person name="Unver T."/>
            <person name="Budak H."/>
            <person name="Gulick P.J."/>
            <person name="Galiba G."/>
            <person name="Kalapos B."/>
            <person name="Nelson D.R."/>
            <person name="Li P."/>
            <person name="You F.M."/>
            <person name="Luo M.C."/>
            <person name="Dvorak J."/>
        </authorList>
    </citation>
    <scope>NUCLEOTIDE SEQUENCE [LARGE SCALE GENOMIC DNA]</scope>
    <source>
        <strain evidence="8">cv. AL8/78</strain>
    </source>
</reference>
<evidence type="ECO:0000256" key="2">
    <source>
        <dbReference type="ARBA" id="ARBA00022529"/>
    </source>
</evidence>